<keyword evidence="2" id="KW-0812">Transmembrane</keyword>
<dbReference type="RefSeq" id="WP_068421948.1">
    <property type="nucleotide sequence ID" value="NZ_LVHI01000004.1"/>
</dbReference>
<gene>
    <name evidence="3" type="ORF">A3K89_16515</name>
</gene>
<keyword evidence="4" id="KW-1185">Reference proteome</keyword>
<dbReference type="AlphaFoldDB" id="A0A177YLI1"/>
<evidence type="ECO:0000313" key="4">
    <source>
        <dbReference type="Proteomes" id="UP000077519"/>
    </source>
</evidence>
<evidence type="ECO:0000256" key="1">
    <source>
        <dbReference type="SAM" id="MobiDB-lite"/>
    </source>
</evidence>
<protein>
    <submittedName>
        <fullName evidence="3">Uncharacterized protein</fullName>
    </submittedName>
</protein>
<keyword evidence="2" id="KW-0472">Membrane</keyword>
<dbReference type="EMBL" id="LVHI01000004">
    <property type="protein sequence ID" value="OAK56424.1"/>
    <property type="molecule type" value="Genomic_DNA"/>
</dbReference>
<keyword evidence="2" id="KW-1133">Transmembrane helix</keyword>
<accession>A0A177YLI1</accession>
<evidence type="ECO:0000256" key="2">
    <source>
        <dbReference type="SAM" id="Phobius"/>
    </source>
</evidence>
<feature type="region of interest" description="Disordered" evidence="1">
    <location>
        <begin position="1"/>
        <end position="29"/>
    </location>
</feature>
<sequence length="178" mass="19168">MASWRERRQQWVDSREEAQNNASAAAADAGERRAPTAWPFLIAVGIVVVILAGIFIAARFAPAENNVTQAQLMTDAITEFVDAQNTGDAAALRETTCSQQVDALITGSDADYSAARAADVEQNGKLVVDGAPTDYEVNGDRGVATVPTKLEKSGTTTNDEWKFVRVDDKWLVCNVYSG</sequence>
<feature type="compositionally biased region" description="Basic and acidic residues" evidence="1">
    <location>
        <begin position="1"/>
        <end position="18"/>
    </location>
</feature>
<evidence type="ECO:0000313" key="3">
    <source>
        <dbReference type="EMBL" id="OAK56424.1"/>
    </source>
</evidence>
<reference evidence="3 4" key="1">
    <citation type="submission" date="2016-03" db="EMBL/GenBank/DDBJ databases">
        <title>Genome sequence of Rhodococcus kyotonensis KB10.</title>
        <authorList>
            <person name="Jeong H."/>
            <person name="Hong C.E."/>
            <person name="Jo S.H."/>
            <person name="Park J.M."/>
        </authorList>
    </citation>
    <scope>NUCLEOTIDE SEQUENCE [LARGE SCALE GENOMIC DNA]</scope>
    <source>
        <strain evidence="3 4">KB10</strain>
    </source>
</reference>
<dbReference type="Proteomes" id="UP000077519">
    <property type="component" value="Unassembled WGS sequence"/>
</dbReference>
<name>A0A177YLI1_9NOCA</name>
<feature type="compositionally biased region" description="Low complexity" evidence="1">
    <location>
        <begin position="19"/>
        <end position="28"/>
    </location>
</feature>
<comment type="caution">
    <text evidence="3">The sequence shown here is derived from an EMBL/GenBank/DDBJ whole genome shotgun (WGS) entry which is preliminary data.</text>
</comment>
<proteinExistence type="predicted"/>
<feature type="transmembrane region" description="Helical" evidence="2">
    <location>
        <begin position="40"/>
        <end position="61"/>
    </location>
</feature>
<organism evidence="3 4">
    <name type="scientific">Rhodococcoides kyotonense</name>
    <dbReference type="NCBI Taxonomy" id="398843"/>
    <lineage>
        <taxon>Bacteria</taxon>
        <taxon>Bacillati</taxon>
        <taxon>Actinomycetota</taxon>
        <taxon>Actinomycetes</taxon>
        <taxon>Mycobacteriales</taxon>
        <taxon>Nocardiaceae</taxon>
        <taxon>Rhodococcoides</taxon>
    </lineage>
</organism>